<feature type="non-terminal residue" evidence="1">
    <location>
        <position position="90"/>
    </location>
</feature>
<reference evidence="1" key="1">
    <citation type="submission" date="2023-05" db="EMBL/GenBank/DDBJ databases">
        <authorList>
            <person name="Stuckert A."/>
        </authorList>
    </citation>
    <scope>NUCLEOTIDE SEQUENCE</scope>
</reference>
<gene>
    <name evidence="1" type="ORF">SPARVUS_LOCUS1732123</name>
</gene>
<comment type="caution">
    <text evidence="1">The sequence shown here is derived from an EMBL/GenBank/DDBJ whole genome shotgun (WGS) entry which is preliminary data.</text>
</comment>
<evidence type="ECO:0000313" key="1">
    <source>
        <dbReference type="EMBL" id="CAI9540359.1"/>
    </source>
</evidence>
<protein>
    <submittedName>
        <fullName evidence="1">Uncharacterized protein</fullName>
    </submittedName>
</protein>
<sequence>LLFARRFGPRSVTTLLGPPSSSHLALPVPAYVPGGLLSHWWACSEVVTWPETVSSPSPPSGALVKAQPGLRPHALGRFVSWQPEAPPGGS</sequence>
<dbReference type="Proteomes" id="UP001162483">
    <property type="component" value="Unassembled WGS sequence"/>
</dbReference>
<dbReference type="EMBL" id="CATNWA010001484">
    <property type="protein sequence ID" value="CAI9540359.1"/>
    <property type="molecule type" value="Genomic_DNA"/>
</dbReference>
<keyword evidence="2" id="KW-1185">Reference proteome</keyword>
<proteinExistence type="predicted"/>
<accession>A0ABN9AXZ8</accession>
<organism evidence="1 2">
    <name type="scientific">Staurois parvus</name>
    <dbReference type="NCBI Taxonomy" id="386267"/>
    <lineage>
        <taxon>Eukaryota</taxon>
        <taxon>Metazoa</taxon>
        <taxon>Chordata</taxon>
        <taxon>Craniata</taxon>
        <taxon>Vertebrata</taxon>
        <taxon>Euteleostomi</taxon>
        <taxon>Amphibia</taxon>
        <taxon>Batrachia</taxon>
        <taxon>Anura</taxon>
        <taxon>Neobatrachia</taxon>
        <taxon>Ranoidea</taxon>
        <taxon>Ranidae</taxon>
        <taxon>Staurois</taxon>
    </lineage>
</organism>
<evidence type="ECO:0000313" key="2">
    <source>
        <dbReference type="Proteomes" id="UP001162483"/>
    </source>
</evidence>
<name>A0ABN9AXZ8_9NEOB</name>
<feature type="non-terminal residue" evidence="1">
    <location>
        <position position="1"/>
    </location>
</feature>